<feature type="domain" description="Succinylglutamate desuccinylase/Aspartoacylase catalytic" evidence="5">
    <location>
        <begin position="53"/>
        <end position="241"/>
    </location>
</feature>
<dbReference type="AlphaFoldDB" id="A0A420WH48"/>
<dbReference type="InterPro" id="IPR053138">
    <property type="entry name" value="N-alpha-Ac-DABA_deacetylase"/>
</dbReference>
<dbReference type="CDD" id="cd06252">
    <property type="entry name" value="M14_ASTE_ASPA-like"/>
    <property type="match status" value="1"/>
</dbReference>
<evidence type="ECO:0000256" key="4">
    <source>
        <dbReference type="ARBA" id="ARBA00022833"/>
    </source>
</evidence>
<dbReference type="OrthoDB" id="9782876at2"/>
<dbReference type="Proteomes" id="UP000277424">
    <property type="component" value="Unassembled WGS sequence"/>
</dbReference>
<comment type="caution">
    <text evidence="6">The sequence shown here is derived from an EMBL/GenBank/DDBJ whole genome shotgun (WGS) entry which is preliminary data.</text>
</comment>
<reference evidence="6 7" key="1">
    <citation type="submission" date="2018-10" db="EMBL/GenBank/DDBJ databases">
        <title>Comparative analysis of microorganisms from saline springs in Andes Mountain Range, Colombia.</title>
        <authorList>
            <person name="Rubin E."/>
        </authorList>
    </citation>
    <scope>NUCLEOTIDE SEQUENCE [LARGE SCALE GENOMIC DNA]</scope>
    <source>
        <strain evidence="6 7">USBA 36</strain>
    </source>
</reference>
<dbReference type="RefSeq" id="WP_121220047.1">
    <property type="nucleotide sequence ID" value="NZ_RBIG01000002.1"/>
</dbReference>
<dbReference type="GO" id="GO:0016788">
    <property type="term" value="F:hydrolase activity, acting on ester bonds"/>
    <property type="evidence" value="ECO:0007669"/>
    <property type="project" value="InterPro"/>
</dbReference>
<dbReference type="Pfam" id="PF24827">
    <property type="entry name" value="AstE_AspA_cat"/>
    <property type="match status" value="1"/>
</dbReference>
<keyword evidence="4" id="KW-0862">Zinc</keyword>
<accession>A0A420WH48</accession>
<dbReference type="GO" id="GO:0016811">
    <property type="term" value="F:hydrolase activity, acting on carbon-nitrogen (but not peptide) bonds, in linear amides"/>
    <property type="evidence" value="ECO:0007669"/>
    <property type="project" value="InterPro"/>
</dbReference>
<dbReference type="PIRSF" id="PIRSF039012">
    <property type="entry name" value="ASP"/>
    <property type="match status" value="1"/>
</dbReference>
<keyword evidence="3" id="KW-0378">Hydrolase</keyword>
<dbReference type="InterPro" id="IPR055438">
    <property type="entry name" value="AstE_AspA_cat"/>
</dbReference>
<dbReference type="InterPro" id="IPR043795">
    <property type="entry name" value="N-alpha-Ac-DABA-like"/>
</dbReference>
<organism evidence="6 7">
    <name type="scientific">Oceanibaculum indicum</name>
    <dbReference type="NCBI Taxonomy" id="526216"/>
    <lineage>
        <taxon>Bacteria</taxon>
        <taxon>Pseudomonadati</taxon>
        <taxon>Pseudomonadota</taxon>
        <taxon>Alphaproteobacteria</taxon>
        <taxon>Rhodospirillales</taxon>
        <taxon>Oceanibaculaceae</taxon>
        <taxon>Oceanibaculum</taxon>
    </lineage>
</organism>
<dbReference type="PANTHER" id="PTHR37326">
    <property type="entry name" value="BLL3975 PROTEIN"/>
    <property type="match status" value="1"/>
</dbReference>
<dbReference type="EMBL" id="RBIG01000002">
    <property type="protein sequence ID" value="RKQ70328.1"/>
    <property type="molecule type" value="Genomic_DNA"/>
</dbReference>
<protein>
    <recommendedName>
        <fullName evidence="5">Succinylglutamate desuccinylase/Aspartoacylase catalytic domain-containing protein</fullName>
    </recommendedName>
</protein>
<evidence type="ECO:0000256" key="2">
    <source>
        <dbReference type="ARBA" id="ARBA00022723"/>
    </source>
</evidence>
<proteinExistence type="predicted"/>
<dbReference type="Gene3D" id="3.40.630.10">
    <property type="entry name" value="Zn peptidases"/>
    <property type="match status" value="1"/>
</dbReference>
<dbReference type="PANTHER" id="PTHR37326:SF1">
    <property type="entry name" value="BLL3975 PROTEIN"/>
    <property type="match status" value="1"/>
</dbReference>
<evidence type="ECO:0000256" key="3">
    <source>
        <dbReference type="ARBA" id="ARBA00022801"/>
    </source>
</evidence>
<gene>
    <name evidence="6" type="ORF">BCL74_2272</name>
</gene>
<name>A0A420WH48_9PROT</name>
<evidence type="ECO:0000259" key="5">
    <source>
        <dbReference type="Pfam" id="PF24827"/>
    </source>
</evidence>
<evidence type="ECO:0000313" key="6">
    <source>
        <dbReference type="EMBL" id="RKQ70328.1"/>
    </source>
</evidence>
<keyword evidence="2" id="KW-0479">Metal-binding</keyword>
<sequence>MTSSAAPRPSRISTTVDFSRDGKQTGFLRLPHSVHRSAYGWLPIPVVCIKNGDGPRVLLMSGNHGDEYEGQVTLCDLARTLQPEDIKGRIIILPMANYPAAHAGMRTSPIDEGNLNRSFPGNADGTPTPIIAHYIESVLLADCDYMVDLHSGGSSLHYLPTVVGRQGRTPEESHKVYDLMKVFGAPIGFMFPPGTEDRTSTAAAARQGVISILTEMGGSGTVTPDILKIAKRGVRRVLAHIGSLKNPAKELSEELPVRLTRAPSQAWFVYATEDGLWEPLVNLGDEVVKGQPAALIHFPETPWREPAEVCFEESGVVVCKRIPGRTERGDCLFHLGSDFSID</sequence>
<evidence type="ECO:0000313" key="7">
    <source>
        <dbReference type="Proteomes" id="UP000277424"/>
    </source>
</evidence>
<evidence type="ECO:0000256" key="1">
    <source>
        <dbReference type="ARBA" id="ARBA00001947"/>
    </source>
</evidence>
<dbReference type="SUPFAM" id="SSF53187">
    <property type="entry name" value="Zn-dependent exopeptidases"/>
    <property type="match status" value="1"/>
</dbReference>
<dbReference type="GO" id="GO:0046872">
    <property type="term" value="F:metal ion binding"/>
    <property type="evidence" value="ECO:0007669"/>
    <property type="project" value="UniProtKB-KW"/>
</dbReference>
<comment type="cofactor">
    <cofactor evidence="1">
        <name>Zn(2+)</name>
        <dbReference type="ChEBI" id="CHEBI:29105"/>
    </cofactor>
</comment>